<dbReference type="InterPro" id="IPR006150">
    <property type="entry name" value="Cys_repeat_1"/>
</dbReference>
<dbReference type="Pfam" id="PF01549">
    <property type="entry name" value="ShK"/>
    <property type="match status" value="2"/>
</dbReference>
<dbReference type="AlphaFoldDB" id="A0A914DQ47"/>
<dbReference type="PANTHER" id="PTHR46707">
    <property type="entry name" value="PROTEIN CBG07468"/>
    <property type="match status" value="1"/>
</dbReference>
<dbReference type="Gene3D" id="1.10.10.1940">
    <property type="match status" value="1"/>
</dbReference>
<proteinExistence type="predicted"/>
<feature type="domain" description="ShKT" evidence="3">
    <location>
        <begin position="66"/>
        <end position="102"/>
    </location>
</feature>
<protein>
    <submittedName>
        <fullName evidence="5">ShKT domain-containing protein</fullName>
    </submittedName>
</protein>
<dbReference type="Proteomes" id="UP000887540">
    <property type="component" value="Unplaced"/>
</dbReference>
<sequence length="304" mass="30851">MDLKSRVILLGWVSFGVLFSTTSSQSNLCIGFCTTGSGNTCPTGYSCLNVQNSTDLGCCPIPPQRCIDHNVNCPTWASNGFCANNFFNAANKLSCRKSCGLCTVSPTTTCQDKNTTNVAYKSRNNTLCEIWARNGFCGSKSFYGTYISQNCNYSCGCTNITANTLCSQIAGKGAEVGPCLTGGVCGTGSVCTGDIAGGNGECCAYPNAGTNSLTSASVLGINNGPCNTGFTCASGETCICPFSTAALTEGGCSCVAIRGVTLVCGQNIGSTTIGPAVPCVSGSVNAGCSTTPGQQCVGNACCSV</sequence>
<evidence type="ECO:0000256" key="2">
    <source>
        <dbReference type="SAM" id="SignalP"/>
    </source>
</evidence>
<dbReference type="InterPro" id="IPR003582">
    <property type="entry name" value="ShKT_dom"/>
</dbReference>
<name>A0A914DQ47_9BILA</name>
<dbReference type="SMART" id="SM00254">
    <property type="entry name" value="ShKT"/>
    <property type="match status" value="2"/>
</dbReference>
<feature type="chain" id="PRO_5037458549" evidence="2">
    <location>
        <begin position="25"/>
        <end position="304"/>
    </location>
</feature>
<evidence type="ECO:0000313" key="5">
    <source>
        <dbReference type="WBParaSite" id="ACRNAN_scaffold3184.g21348.t1"/>
    </source>
</evidence>
<feature type="signal peptide" evidence="2">
    <location>
        <begin position="1"/>
        <end position="24"/>
    </location>
</feature>
<organism evidence="4 5">
    <name type="scientific">Acrobeloides nanus</name>
    <dbReference type="NCBI Taxonomy" id="290746"/>
    <lineage>
        <taxon>Eukaryota</taxon>
        <taxon>Metazoa</taxon>
        <taxon>Ecdysozoa</taxon>
        <taxon>Nematoda</taxon>
        <taxon>Chromadorea</taxon>
        <taxon>Rhabditida</taxon>
        <taxon>Tylenchina</taxon>
        <taxon>Cephalobomorpha</taxon>
        <taxon>Cephaloboidea</taxon>
        <taxon>Cephalobidae</taxon>
        <taxon>Acrobeloides</taxon>
    </lineage>
</organism>
<evidence type="ECO:0000259" key="3">
    <source>
        <dbReference type="PROSITE" id="PS51670"/>
    </source>
</evidence>
<evidence type="ECO:0000313" key="4">
    <source>
        <dbReference type="Proteomes" id="UP000887540"/>
    </source>
</evidence>
<dbReference type="PANTHER" id="PTHR46707:SF1">
    <property type="entry name" value="COEXPRESSED WITH POLYCYSTINS-RELATED"/>
    <property type="match status" value="1"/>
</dbReference>
<keyword evidence="2" id="KW-0732">Signal</keyword>
<dbReference type="PROSITE" id="PS51670">
    <property type="entry name" value="SHKT"/>
    <property type="match status" value="1"/>
</dbReference>
<evidence type="ECO:0000256" key="1">
    <source>
        <dbReference type="PROSITE-ProRule" id="PRU01005"/>
    </source>
</evidence>
<accession>A0A914DQ47</accession>
<comment type="caution">
    <text evidence="1">Lacks conserved residue(s) required for the propagation of feature annotation.</text>
</comment>
<dbReference type="SMART" id="SM00289">
    <property type="entry name" value="WR1"/>
    <property type="match status" value="2"/>
</dbReference>
<dbReference type="WBParaSite" id="ACRNAN_scaffold3184.g21348.t1">
    <property type="protein sequence ID" value="ACRNAN_scaffold3184.g21348.t1"/>
    <property type="gene ID" value="ACRNAN_scaffold3184.g21348"/>
</dbReference>
<keyword evidence="4" id="KW-1185">Reference proteome</keyword>
<reference evidence="5" key="1">
    <citation type="submission" date="2022-11" db="UniProtKB">
        <authorList>
            <consortium name="WormBaseParasite"/>
        </authorList>
    </citation>
    <scope>IDENTIFICATION</scope>
</reference>